<dbReference type="PROSITE" id="PS00211">
    <property type="entry name" value="ABC_TRANSPORTER_1"/>
    <property type="match status" value="1"/>
</dbReference>
<evidence type="ECO:0000259" key="8">
    <source>
        <dbReference type="PROSITE" id="PS50893"/>
    </source>
</evidence>
<dbReference type="PANTHER" id="PTHR43297:SF2">
    <property type="entry name" value="DIPEPTIDE TRANSPORT ATP-BINDING PROTEIN DPPD"/>
    <property type="match status" value="1"/>
</dbReference>
<dbReference type="CDD" id="cd03257">
    <property type="entry name" value="ABC_NikE_OppD_transporters"/>
    <property type="match status" value="1"/>
</dbReference>
<reference evidence="9 10" key="1">
    <citation type="submission" date="2019-06" db="EMBL/GenBank/DDBJ databases">
        <title>Sequencing the genomes of 1000 actinobacteria strains.</title>
        <authorList>
            <person name="Klenk H.-P."/>
        </authorList>
    </citation>
    <scope>NUCLEOTIDE SEQUENCE [LARGE SCALE GENOMIC DNA]</scope>
    <source>
        <strain evidence="9 10">DSM 18031</strain>
    </source>
</reference>
<dbReference type="Pfam" id="PF00005">
    <property type="entry name" value="ABC_tran"/>
    <property type="match status" value="1"/>
</dbReference>
<evidence type="ECO:0000256" key="2">
    <source>
        <dbReference type="ARBA" id="ARBA00005417"/>
    </source>
</evidence>
<keyword evidence="4" id="KW-1003">Cell membrane</keyword>
<dbReference type="InterPro" id="IPR027417">
    <property type="entry name" value="P-loop_NTPase"/>
</dbReference>
<dbReference type="RefSeq" id="WP_141915018.1">
    <property type="nucleotide sequence ID" value="NZ_BAAAYS010000013.1"/>
</dbReference>
<dbReference type="InterPro" id="IPR003593">
    <property type="entry name" value="AAA+_ATPase"/>
</dbReference>
<protein>
    <submittedName>
        <fullName evidence="9">Peptide/nickel transport system ATP-binding protein</fullName>
    </submittedName>
</protein>
<name>A0A543I404_9MICO</name>
<keyword evidence="7" id="KW-0472">Membrane</keyword>
<evidence type="ECO:0000256" key="6">
    <source>
        <dbReference type="ARBA" id="ARBA00022840"/>
    </source>
</evidence>
<evidence type="ECO:0000313" key="9">
    <source>
        <dbReference type="EMBL" id="TQM65319.1"/>
    </source>
</evidence>
<evidence type="ECO:0000256" key="5">
    <source>
        <dbReference type="ARBA" id="ARBA00022741"/>
    </source>
</evidence>
<evidence type="ECO:0000256" key="4">
    <source>
        <dbReference type="ARBA" id="ARBA00022475"/>
    </source>
</evidence>
<sequence length="284" mass="29831">MSTPILDIEALTVTADDGRRLLDRITLAVGPGERVGMIGESGSGKSMTALAVMGLLPPGMTATGSILLGGTQVVAAAERDLVSLRGRVASVVFQEPLTALDPLMRLGHQLAIPLRRHQNLRGSALTEAVLRGLREVQISDPDRIARAYPHEVSGGQRQRVAIAMALACAPELLIADEPTTALDVTVQSEVLALLDTLVSDRGMALLFISHDLAVVSAVTERVLVLRSGVVVEAAPLTDILRTPDDPYTAELVASARALDAVLDSVARPTAPGQPAQTTPEEDSP</sequence>
<dbReference type="EMBL" id="VFPN01000001">
    <property type="protein sequence ID" value="TQM65319.1"/>
    <property type="molecule type" value="Genomic_DNA"/>
</dbReference>
<dbReference type="GO" id="GO:0005886">
    <property type="term" value="C:plasma membrane"/>
    <property type="evidence" value="ECO:0007669"/>
    <property type="project" value="UniProtKB-SubCell"/>
</dbReference>
<dbReference type="GO" id="GO:0005524">
    <property type="term" value="F:ATP binding"/>
    <property type="evidence" value="ECO:0007669"/>
    <property type="project" value="UniProtKB-KW"/>
</dbReference>
<keyword evidence="10" id="KW-1185">Reference proteome</keyword>
<evidence type="ECO:0000256" key="1">
    <source>
        <dbReference type="ARBA" id="ARBA00004202"/>
    </source>
</evidence>
<dbReference type="PROSITE" id="PS50893">
    <property type="entry name" value="ABC_TRANSPORTER_2"/>
    <property type="match status" value="1"/>
</dbReference>
<evidence type="ECO:0000256" key="3">
    <source>
        <dbReference type="ARBA" id="ARBA00022448"/>
    </source>
</evidence>
<keyword evidence="5" id="KW-0547">Nucleotide-binding</keyword>
<dbReference type="InterPro" id="IPR050388">
    <property type="entry name" value="ABC_Ni/Peptide_Import"/>
</dbReference>
<comment type="similarity">
    <text evidence="2">Belongs to the ABC transporter superfamily.</text>
</comment>
<comment type="subcellular location">
    <subcellularLocation>
        <location evidence="1">Cell membrane</location>
        <topology evidence="1">Peripheral membrane protein</topology>
    </subcellularLocation>
</comment>
<dbReference type="Gene3D" id="3.40.50.300">
    <property type="entry name" value="P-loop containing nucleotide triphosphate hydrolases"/>
    <property type="match status" value="1"/>
</dbReference>
<dbReference type="GO" id="GO:0016887">
    <property type="term" value="F:ATP hydrolysis activity"/>
    <property type="evidence" value="ECO:0007669"/>
    <property type="project" value="InterPro"/>
</dbReference>
<dbReference type="InterPro" id="IPR003439">
    <property type="entry name" value="ABC_transporter-like_ATP-bd"/>
</dbReference>
<evidence type="ECO:0000256" key="7">
    <source>
        <dbReference type="ARBA" id="ARBA00023136"/>
    </source>
</evidence>
<dbReference type="PANTHER" id="PTHR43297">
    <property type="entry name" value="OLIGOPEPTIDE TRANSPORT ATP-BINDING PROTEIN APPD"/>
    <property type="match status" value="1"/>
</dbReference>
<gene>
    <name evidence="9" type="ORF">FB466_0114</name>
</gene>
<dbReference type="SMART" id="SM00382">
    <property type="entry name" value="AAA"/>
    <property type="match status" value="1"/>
</dbReference>
<comment type="caution">
    <text evidence="9">The sequence shown here is derived from an EMBL/GenBank/DDBJ whole genome shotgun (WGS) entry which is preliminary data.</text>
</comment>
<keyword evidence="3" id="KW-0813">Transport</keyword>
<proteinExistence type="inferred from homology"/>
<evidence type="ECO:0000313" key="10">
    <source>
        <dbReference type="Proteomes" id="UP000318331"/>
    </source>
</evidence>
<dbReference type="AlphaFoldDB" id="A0A543I404"/>
<dbReference type="InterPro" id="IPR017871">
    <property type="entry name" value="ABC_transporter-like_CS"/>
</dbReference>
<feature type="domain" description="ABC transporter" evidence="8">
    <location>
        <begin position="6"/>
        <end position="252"/>
    </location>
</feature>
<dbReference type="Proteomes" id="UP000318331">
    <property type="component" value="Unassembled WGS sequence"/>
</dbReference>
<keyword evidence="6 9" id="KW-0067">ATP-binding</keyword>
<dbReference type="SUPFAM" id="SSF52540">
    <property type="entry name" value="P-loop containing nucleoside triphosphate hydrolases"/>
    <property type="match status" value="1"/>
</dbReference>
<accession>A0A543I404</accession>
<organism evidence="9 10">
    <name type="scientific">Klugiella xanthotipulae</name>
    <dbReference type="NCBI Taxonomy" id="244735"/>
    <lineage>
        <taxon>Bacteria</taxon>
        <taxon>Bacillati</taxon>
        <taxon>Actinomycetota</taxon>
        <taxon>Actinomycetes</taxon>
        <taxon>Micrococcales</taxon>
        <taxon>Microbacteriaceae</taxon>
        <taxon>Klugiella</taxon>
    </lineage>
</organism>
<dbReference type="OrthoDB" id="8481147at2"/>